<dbReference type="Pfam" id="PF17259">
    <property type="entry name" value="DUF5325"/>
    <property type="match status" value="1"/>
</dbReference>
<reference evidence="2 3" key="1">
    <citation type="submission" date="2024-06" db="EMBL/GenBank/DDBJ databases">
        <title>Sorghum-associated microbial communities from plants grown in Nebraska, USA.</title>
        <authorList>
            <person name="Schachtman D."/>
        </authorList>
    </citation>
    <scope>NUCLEOTIDE SEQUENCE [LARGE SCALE GENOMIC DNA]</scope>
    <source>
        <strain evidence="2 3">1288</strain>
    </source>
</reference>
<organism evidence="2 3">
    <name type="scientific">Sporosarcina psychrophila</name>
    <name type="common">Bacillus psychrophilus</name>
    <dbReference type="NCBI Taxonomy" id="1476"/>
    <lineage>
        <taxon>Bacteria</taxon>
        <taxon>Bacillati</taxon>
        <taxon>Bacillota</taxon>
        <taxon>Bacilli</taxon>
        <taxon>Bacillales</taxon>
        <taxon>Caryophanaceae</taxon>
        <taxon>Sporosarcina</taxon>
    </lineage>
</organism>
<evidence type="ECO:0000313" key="3">
    <source>
        <dbReference type="Proteomes" id="UP001549104"/>
    </source>
</evidence>
<protein>
    <submittedName>
        <fullName evidence="2">Flp pilus assembly protein TadB</fullName>
    </submittedName>
</protein>
<dbReference type="Proteomes" id="UP001549104">
    <property type="component" value="Unassembled WGS sequence"/>
</dbReference>
<accession>A0ABV2K4I5</accession>
<dbReference type="RefSeq" id="WP_067211578.1">
    <property type="nucleotide sequence ID" value="NZ_CP014616.1"/>
</dbReference>
<dbReference type="EMBL" id="JBEPME010000001">
    <property type="protein sequence ID" value="MET3655970.1"/>
    <property type="molecule type" value="Genomic_DNA"/>
</dbReference>
<keyword evidence="3" id="KW-1185">Reference proteome</keyword>
<name>A0ABV2K4I5_SPOPS</name>
<gene>
    <name evidence="2" type="ORF">ABIC55_001054</name>
</gene>
<evidence type="ECO:0000313" key="2">
    <source>
        <dbReference type="EMBL" id="MET3655970.1"/>
    </source>
</evidence>
<comment type="caution">
    <text evidence="2">The sequence shown here is derived from an EMBL/GenBank/DDBJ whole genome shotgun (WGS) entry which is preliminary data.</text>
</comment>
<evidence type="ECO:0000256" key="1">
    <source>
        <dbReference type="SAM" id="Phobius"/>
    </source>
</evidence>
<keyword evidence="1" id="KW-1133">Transmembrane helix</keyword>
<keyword evidence="1" id="KW-0812">Transmembrane</keyword>
<keyword evidence="1" id="KW-0472">Membrane</keyword>
<proteinExistence type="predicted"/>
<feature type="transmembrane region" description="Helical" evidence="1">
    <location>
        <begin position="32"/>
        <end position="49"/>
    </location>
</feature>
<dbReference type="InterPro" id="IPR035211">
    <property type="entry name" value="DUF5325"/>
</dbReference>
<feature type="transmembrane region" description="Helical" evidence="1">
    <location>
        <begin position="7"/>
        <end position="26"/>
    </location>
</feature>
<sequence length="61" mass="6592">MKNIKWIFVFYSIAAIASMCAIGVAVGMSSPTIAIVAIVALILIMGNGFKTKKKYREQGLL</sequence>